<dbReference type="PROSITE" id="PS51500">
    <property type="entry name" value="SIN"/>
    <property type="match status" value="1"/>
</dbReference>
<dbReference type="Pfam" id="PF08671">
    <property type="entry name" value="SinI"/>
    <property type="match status" value="1"/>
</dbReference>
<accession>A0A9X4AJ28</accession>
<comment type="caution">
    <text evidence="2">The sequence shown here is derived from an EMBL/GenBank/DDBJ whole genome shotgun (WGS) entry which is preliminary data.</text>
</comment>
<dbReference type="Proteomes" id="UP001145072">
    <property type="component" value="Unassembled WGS sequence"/>
</dbReference>
<sequence length="42" mass="4961">MQQILHKSLLDNEWVELMEEAQMIGLTVEDVRQFISANSERK</sequence>
<name>A0A9X4AJ28_9BACI</name>
<gene>
    <name evidence="2" type="ORF">NC661_14525</name>
</gene>
<protein>
    <submittedName>
        <fullName evidence="2">Anti-repressor SinI family protein</fullName>
    </submittedName>
</protein>
<evidence type="ECO:0000313" key="2">
    <source>
        <dbReference type="EMBL" id="MDC3421586.1"/>
    </source>
</evidence>
<evidence type="ECO:0000259" key="1">
    <source>
        <dbReference type="PROSITE" id="PS51500"/>
    </source>
</evidence>
<dbReference type="GO" id="GO:0046983">
    <property type="term" value="F:protein dimerization activity"/>
    <property type="evidence" value="ECO:0007669"/>
    <property type="project" value="InterPro"/>
</dbReference>
<feature type="domain" description="Sin" evidence="1">
    <location>
        <begin position="1"/>
        <end position="39"/>
    </location>
</feature>
<dbReference type="GO" id="GO:0006355">
    <property type="term" value="P:regulation of DNA-templated transcription"/>
    <property type="evidence" value="ECO:0007669"/>
    <property type="project" value="InterPro"/>
</dbReference>
<organism evidence="2 3">
    <name type="scientific">Aquibacillus koreensis</name>
    <dbReference type="NCBI Taxonomy" id="279446"/>
    <lineage>
        <taxon>Bacteria</taxon>
        <taxon>Bacillati</taxon>
        <taxon>Bacillota</taxon>
        <taxon>Bacilli</taxon>
        <taxon>Bacillales</taxon>
        <taxon>Bacillaceae</taxon>
        <taxon>Aquibacillus</taxon>
    </lineage>
</organism>
<dbReference type="AlphaFoldDB" id="A0A9X4AJ28"/>
<dbReference type="EMBL" id="JAMQJZ010000012">
    <property type="protein sequence ID" value="MDC3421586.1"/>
    <property type="molecule type" value="Genomic_DNA"/>
</dbReference>
<proteinExistence type="predicted"/>
<evidence type="ECO:0000313" key="3">
    <source>
        <dbReference type="Proteomes" id="UP001145072"/>
    </source>
</evidence>
<dbReference type="InterPro" id="IPR036281">
    <property type="entry name" value="SinR/SinI_dimer_dom_sf"/>
</dbReference>
<dbReference type="InterPro" id="IPR010981">
    <property type="entry name" value="SinR/SinI_dimer_dom"/>
</dbReference>
<keyword evidence="3" id="KW-1185">Reference proteome</keyword>
<dbReference type="RefSeq" id="WP_259870809.1">
    <property type="nucleotide sequence ID" value="NZ_JAMQJZ010000012.1"/>
</dbReference>
<reference evidence="2" key="1">
    <citation type="submission" date="2022-06" db="EMBL/GenBank/DDBJ databases">
        <title>Aquibacillus sp. a new bacterium isolated from soil saline samples.</title>
        <authorList>
            <person name="Galisteo C."/>
            <person name="De La Haba R."/>
            <person name="Sanchez-Porro C."/>
            <person name="Ventosa A."/>
        </authorList>
    </citation>
    <scope>NUCLEOTIDE SEQUENCE</scope>
    <source>
        <strain evidence="2">JCM 12387</strain>
    </source>
</reference>
<dbReference type="SUPFAM" id="SSF47406">
    <property type="entry name" value="SinR repressor dimerisation domain-like"/>
    <property type="match status" value="1"/>
</dbReference>